<sequence>MSHSAYLLSMAFKAIRRAGQRVLNEGETEQADRQRTWDDPNLCPFCGAAIPDGDQALTYHIQENRACVDRFAELRMTVVEDIVQK</sequence>
<evidence type="ECO:0000313" key="2">
    <source>
        <dbReference type="Proteomes" id="UP000199607"/>
    </source>
</evidence>
<reference evidence="2" key="1">
    <citation type="submission" date="2016-10" db="EMBL/GenBank/DDBJ databases">
        <authorList>
            <person name="Varghese N."/>
            <person name="Submissions S."/>
        </authorList>
    </citation>
    <scope>NUCLEOTIDE SEQUENCE [LARGE SCALE GENOMIC DNA]</scope>
    <source>
        <strain evidence="2">CGMCC 1.7738</strain>
    </source>
</reference>
<evidence type="ECO:0000313" key="1">
    <source>
        <dbReference type="EMBL" id="SFK71605.1"/>
    </source>
</evidence>
<dbReference type="EMBL" id="FOTC01000001">
    <property type="protein sequence ID" value="SFK71605.1"/>
    <property type="molecule type" value="Genomic_DNA"/>
</dbReference>
<keyword evidence="2" id="KW-1185">Reference proteome</keyword>
<dbReference type="InterPro" id="IPR055924">
    <property type="entry name" value="DUF7501"/>
</dbReference>
<accession>A0A1I4BS96</accession>
<dbReference type="Pfam" id="PF24333">
    <property type="entry name" value="DUF7501"/>
    <property type="match status" value="1"/>
</dbReference>
<dbReference type="AlphaFoldDB" id="A0A1I4BS96"/>
<proteinExistence type="predicted"/>
<gene>
    <name evidence="1" type="ORF">SAMN04487950_0737</name>
</gene>
<protein>
    <submittedName>
        <fullName evidence="1">Uncharacterized protein</fullName>
    </submittedName>
</protein>
<organism evidence="1 2">
    <name type="scientific">Halogranum rubrum</name>
    <dbReference type="NCBI Taxonomy" id="553466"/>
    <lineage>
        <taxon>Archaea</taxon>
        <taxon>Methanobacteriati</taxon>
        <taxon>Methanobacteriota</taxon>
        <taxon>Stenosarchaea group</taxon>
        <taxon>Halobacteria</taxon>
        <taxon>Halobacteriales</taxon>
        <taxon>Haloferacaceae</taxon>
    </lineage>
</organism>
<dbReference type="Proteomes" id="UP000199607">
    <property type="component" value="Unassembled WGS sequence"/>
</dbReference>
<name>A0A1I4BS96_9EURY</name>